<dbReference type="AlphaFoldDB" id="V4LPX2"/>
<dbReference type="EMBL" id="KI517435">
    <property type="protein sequence ID" value="ESQ45854.1"/>
    <property type="molecule type" value="Genomic_DNA"/>
</dbReference>
<gene>
    <name evidence="1" type="ORF">EUTSA_v10011059mg</name>
</gene>
<evidence type="ECO:0000313" key="2">
    <source>
        <dbReference type="Proteomes" id="UP000030689"/>
    </source>
</evidence>
<accession>V4LPX2</accession>
<keyword evidence="2" id="KW-1185">Reference proteome</keyword>
<evidence type="ECO:0000313" key="1">
    <source>
        <dbReference type="EMBL" id="ESQ45854.1"/>
    </source>
</evidence>
<sequence length="101" mass="11791">MDKFDGKGDFGMWKYKMMGQLDIQGFLPVIEEGIMIYTTQEPKKDEPKNKVRSLLGTCLSDQILRKIMHETIALGQWNALERIYQTKSLPNQIYLKKQFSC</sequence>
<dbReference type="eggNOG" id="KOG0017">
    <property type="taxonomic scope" value="Eukaryota"/>
</dbReference>
<reference evidence="1 2" key="1">
    <citation type="journal article" date="2013" name="Front. Plant Sci.">
        <title>The Reference Genome of the Halophytic Plant Eutrema salsugineum.</title>
        <authorList>
            <person name="Yang R."/>
            <person name="Jarvis D.E."/>
            <person name="Chen H."/>
            <person name="Beilstein M.A."/>
            <person name="Grimwood J."/>
            <person name="Jenkins J."/>
            <person name="Shu S."/>
            <person name="Prochnik S."/>
            <person name="Xin M."/>
            <person name="Ma C."/>
            <person name="Schmutz J."/>
            <person name="Wing R.A."/>
            <person name="Mitchell-Olds T."/>
            <person name="Schumaker K.S."/>
            <person name="Wang X."/>
        </authorList>
    </citation>
    <scope>NUCLEOTIDE SEQUENCE [LARGE SCALE GENOMIC DNA]</scope>
</reference>
<proteinExistence type="predicted"/>
<dbReference type="Pfam" id="PF14223">
    <property type="entry name" value="Retrotran_gag_2"/>
    <property type="match status" value="1"/>
</dbReference>
<protein>
    <submittedName>
        <fullName evidence="1">Uncharacterized protein</fullName>
    </submittedName>
</protein>
<dbReference type="KEGG" id="eus:EUTSA_v10011059mg"/>
<dbReference type="OMA" id="IMHETIA"/>
<dbReference type="Proteomes" id="UP000030689">
    <property type="component" value="Unassembled WGS sequence"/>
</dbReference>
<dbReference type="Gramene" id="ESQ45854">
    <property type="protein sequence ID" value="ESQ45854"/>
    <property type="gene ID" value="EUTSA_v10011059mg"/>
</dbReference>
<name>V4LPX2_EUTSA</name>
<organism evidence="1 2">
    <name type="scientific">Eutrema salsugineum</name>
    <name type="common">Saltwater cress</name>
    <name type="synonym">Sisymbrium salsugineum</name>
    <dbReference type="NCBI Taxonomy" id="72664"/>
    <lineage>
        <taxon>Eukaryota</taxon>
        <taxon>Viridiplantae</taxon>
        <taxon>Streptophyta</taxon>
        <taxon>Embryophyta</taxon>
        <taxon>Tracheophyta</taxon>
        <taxon>Spermatophyta</taxon>
        <taxon>Magnoliopsida</taxon>
        <taxon>eudicotyledons</taxon>
        <taxon>Gunneridae</taxon>
        <taxon>Pentapetalae</taxon>
        <taxon>rosids</taxon>
        <taxon>malvids</taxon>
        <taxon>Brassicales</taxon>
        <taxon>Brassicaceae</taxon>
        <taxon>Eutremeae</taxon>
        <taxon>Eutrema</taxon>
    </lineage>
</organism>